<comment type="caution">
    <text evidence="6">The sequence shown here is derived from an EMBL/GenBank/DDBJ whole genome shotgun (WGS) entry which is preliminary data.</text>
</comment>
<dbReference type="InterPro" id="IPR005561">
    <property type="entry name" value="ANTAR"/>
</dbReference>
<evidence type="ECO:0000313" key="7">
    <source>
        <dbReference type="Proteomes" id="UP000177026"/>
    </source>
</evidence>
<keyword evidence="2" id="KW-0418">Kinase</keyword>
<dbReference type="InterPro" id="IPR011006">
    <property type="entry name" value="CheY-like_superfamily"/>
</dbReference>
<dbReference type="GO" id="GO:0016301">
    <property type="term" value="F:kinase activity"/>
    <property type="evidence" value="ECO:0007669"/>
    <property type="project" value="UniProtKB-KW"/>
</dbReference>
<keyword evidence="3" id="KW-0805">Transcription regulation</keyword>
<dbReference type="Gene3D" id="1.10.10.10">
    <property type="entry name" value="Winged helix-like DNA-binding domain superfamily/Winged helix DNA-binding domain"/>
    <property type="match status" value="1"/>
</dbReference>
<dbReference type="EMBL" id="MFZI01000014">
    <property type="protein sequence ID" value="OGK21612.1"/>
    <property type="molecule type" value="Genomic_DNA"/>
</dbReference>
<evidence type="ECO:0000256" key="1">
    <source>
        <dbReference type="ARBA" id="ARBA00022679"/>
    </source>
</evidence>
<dbReference type="InterPro" id="IPR036388">
    <property type="entry name" value="WH-like_DNA-bd_sf"/>
</dbReference>
<dbReference type="Pfam" id="PF03861">
    <property type="entry name" value="ANTAR"/>
    <property type="match status" value="1"/>
</dbReference>
<organism evidence="6 7">
    <name type="scientific">Candidatus Roizmanbacteria bacterium RIFCSPHIGHO2_01_FULL_39_8</name>
    <dbReference type="NCBI Taxonomy" id="1802033"/>
    <lineage>
        <taxon>Bacteria</taxon>
        <taxon>Candidatus Roizmaniibacteriota</taxon>
    </lineage>
</organism>
<evidence type="ECO:0000256" key="4">
    <source>
        <dbReference type="ARBA" id="ARBA00023163"/>
    </source>
</evidence>
<dbReference type="SMART" id="SM00065">
    <property type="entry name" value="GAF"/>
    <property type="match status" value="1"/>
</dbReference>
<dbReference type="SUPFAM" id="SSF52172">
    <property type="entry name" value="CheY-like"/>
    <property type="match status" value="1"/>
</dbReference>
<feature type="domain" description="ANTAR" evidence="5">
    <location>
        <begin position="164"/>
        <end position="225"/>
    </location>
</feature>
<evidence type="ECO:0000256" key="2">
    <source>
        <dbReference type="ARBA" id="ARBA00022777"/>
    </source>
</evidence>
<name>A0A1F7GT05_9BACT</name>
<keyword evidence="4" id="KW-0804">Transcription</keyword>
<gene>
    <name evidence="6" type="ORF">A2866_03855</name>
</gene>
<evidence type="ECO:0000313" key="6">
    <source>
        <dbReference type="EMBL" id="OGK21612.1"/>
    </source>
</evidence>
<reference evidence="6 7" key="1">
    <citation type="journal article" date="2016" name="Nat. Commun.">
        <title>Thousands of microbial genomes shed light on interconnected biogeochemical processes in an aquifer system.</title>
        <authorList>
            <person name="Anantharaman K."/>
            <person name="Brown C.T."/>
            <person name="Hug L.A."/>
            <person name="Sharon I."/>
            <person name="Castelle C.J."/>
            <person name="Probst A.J."/>
            <person name="Thomas B.C."/>
            <person name="Singh A."/>
            <person name="Wilkins M.J."/>
            <person name="Karaoz U."/>
            <person name="Brodie E.L."/>
            <person name="Williams K.H."/>
            <person name="Hubbard S.S."/>
            <person name="Banfield J.F."/>
        </authorList>
    </citation>
    <scope>NUCLEOTIDE SEQUENCE [LARGE SCALE GENOMIC DNA]</scope>
</reference>
<keyword evidence="1" id="KW-0808">Transferase</keyword>
<protein>
    <recommendedName>
        <fullName evidence="5">ANTAR domain-containing protein</fullName>
    </recommendedName>
</protein>
<accession>A0A1F7GT05</accession>
<dbReference type="Pfam" id="PF13185">
    <property type="entry name" value="GAF_2"/>
    <property type="match status" value="1"/>
</dbReference>
<proteinExistence type="predicted"/>
<dbReference type="InterPro" id="IPR029016">
    <property type="entry name" value="GAF-like_dom_sf"/>
</dbReference>
<dbReference type="Proteomes" id="UP000177026">
    <property type="component" value="Unassembled WGS sequence"/>
</dbReference>
<dbReference type="AlphaFoldDB" id="A0A1F7GT05"/>
<dbReference type="InterPro" id="IPR003018">
    <property type="entry name" value="GAF"/>
</dbReference>
<dbReference type="GO" id="GO:0003723">
    <property type="term" value="F:RNA binding"/>
    <property type="evidence" value="ECO:0007669"/>
    <property type="project" value="InterPro"/>
</dbReference>
<evidence type="ECO:0000259" key="5">
    <source>
        <dbReference type="PROSITE" id="PS50921"/>
    </source>
</evidence>
<dbReference type="SUPFAM" id="SSF55781">
    <property type="entry name" value="GAF domain-like"/>
    <property type="match status" value="1"/>
</dbReference>
<dbReference type="SMART" id="SM01012">
    <property type="entry name" value="ANTAR"/>
    <property type="match status" value="1"/>
</dbReference>
<dbReference type="PROSITE" id="PS50921">
    <property type="entry name" value="ANTAR"/>
    <property type="match status" value="1"/>
</dbReference>
<dbReference type="Gene3D" id="3.30.450.40">
    <property type="match status" value="1"/>
</dbReference>
<sequence length="238" mass="27380">MLKQSSLAETIDLLSKLIVFNSYDFQAFLNKLIRLILKIIPVESCLIYFYDREKKELILIASKQPHQKLLGKIKLKWGEGITGWVAANKKTAVLTKQAYKDNRFKFFKELPEDRFEAFLSVPIIDREGVVGVINLQNKTPFQFTKDQVRGIEAVVKIIASAFEKIALERKVDHLKMKLEERKIIERAKGILMVEKNIDENKAFALLRTEAMQKRKTLKDIAEAVVLVYGITLPQSNQS</sequence>
<evidence type="ECO:0000256" key="3">
    <source>
        <dbReference type="ARBA" id="ARBA00023015"/>
    </source>
</evidence>